<dbReference type="RefSeq" id="XP_022465207.1">
    <property type="nucleotide sequence ID" value="XM_022608742.1"/>
</dbReference>
<feature type="region of interest" description="Disordered" evidence="1">
    <location>
        <begin position="40"/>
        <end position="63"/>
    </location>
</feature>
<proteinExistence type="predicted"/>
<feature type="region of interest" description="Disordered" evidence="1">
    <location>
        <begin position="81"/>
        <end position="114"/>
    </location>
</feature>
<name>J7S8L3_HUIN7</name>
<feature type="compositionally biased region" description="Basic residues" evidence="1">
    <location>
        <begin position="90"/>
        <end position="100"/>
    </location>
</feature>
<reference evidence="3 4" key="1">
    <citation type="journal article" date="2011" name="Proc. Natl. Acad. Sci. U.S.A.">
        <title>Evolutionary erosion of yeast sex chromosomes by mating-type switching accidents.</title>
        <authorList>
            <person name="Gordon J.L."/>
            <person name="Armisen D."/>
            <person name="Proux-Wera E."/>
            <person name="Oheigeartaigh S.S."/>
            <person name="Byrne K.P."/>
            <person name="Wolfe K.H."/>
        </authorList>
    </citation>
    <scope>NUCLEOTIDE SEQUENCE [LARGE SCALE GENOMIC DNA]</scope>
    <source>
        <strain evidence="4">ATCC MYA-139 / BCRC 22969 / CBS 8797 / CCRC 22969 / KCTC 17520 / NBRC 10181 / NCYC 3082</strain>
    </source>
</reference>
<dbReference type="AlphaFoldDB" id="J7S8L3"/>
<gene>
    <name evidence="3" type="primary">KNAG0F02990</name>
    <name evidence="3" type="ordered locus">KNAG_0F02990</name>
</gene>
<sequence length="235" mass="25016">MGVSHTLPQNNAHVNRVQAVSFFSRDKGCVHALHKCSATQSAPHGTVSRTRAPHTAAPQQQEKVAARSVCLSVSGASGRDPLCAGGKRGSGGRRPGRRPSRLAAPSQWGNTQQRALMQQRQGSGRETAVCVLAFVAVTPPSTASCPASGEFLLHAARGRCGEVRTGRTRGAGLSWARRGEVVSSTLKLRIYGLLLLRCCCYFLCSLGVPPFWALAASSSLSPAHQLIDFNWCLTQ</sequence>
<keyword evidence="4" id="KW-1185">Reference proteome</keyword>
<dbReference type="Proteomes" id="UP000006310">
    <property type="component" value="Chromosome 6"/>
</dbReference>
<dbReference type="GeneID" id="34526676"/>
<keyword evidence="2" id="KW-0812">Transmembrane</keyword>
<evidence type="ECO:0000256" key="1">
    <source>
        <dbReference type="SAM" id="MobiDB-lite"/>
    </source>
</evidence>
<evidence type="ECO:0000313" key="4">
    <source>
        <dbReference type="Proteomes" id="UP000006310"/>
    </source>
</evidence>
<feature type="compositionally biased region" description="Polar residues" evidence="1">
    <location>
        <begin position="40"/>
        <end position="49"/>
    </location>
</feature>
<dbReference type="KEGG" id="kng:KNAG_0F02990"/>
<accession>J7S8L3</accession>
<reference evidence="4" key="2">
    <citation type="submission" date="2012-08" db="EMBL/GenBank/DDBJ databases">
        <title>Genome sequence of Kazachstania naganishii.</title>
        <authorList>
            <person name="Gordon J.L."/>
            <person name="Armisen D."/>
            <person name="Proux-Wera E."/>
            <person name="OhEigeartaigh S.S."/>
            <person name="Byrne K.P."/>
            <person name="Wolfe K.H."/>
        </authorList>
    </citation>
    <scope>NUCLEOTIDE SEQUENCE [LARGE SCALE GENOMIC DNA]</scope>
    <source>
        <strain evidence="4">ATCC MYA-139 / BCRC 22969 / CBS 8797 / CCRC 22969 / KCTC 17520 / NBRC 10181 / NCYC 3082</strain>
    </source>
</reference>
<protein>
    <submittedName>
        <fullName evidence="3">Uncharacterized protein</fullName>
    </submittedName>
</protein>
<evidence type="ECO:0000256" key="2">
    <source>
        <dbReference type="SAM" id="Phobius"/>
    </source>
</evidence>
<keyword evidence="2" id="KW-0472">Membrane</keyword>
<feature type="transmembrane region" description="Helical" evidence="2">
    <location>
        <begin position="194"/>
        <end position="215"/>
    </location>
</feature>
<organism evidence="3 4">
    <name type="scientific">Huiozyma naganishii (strain ATCC MYA-139 / BCRC 22969 / CBS 8797 / KCTC 17520 / NBRC 10181 / NCYC 3082 / Yp74L-3)</name>
    <name type="common">Yeast</name>
    <name type="synonym">Kazachstania naganishii</name>
    <dbReference type="NCBI Taxonomy" id="1071383"/>
    <lineage>
        <taxon>Eukaryota</taxon>
        <taxon>Fungi</taxon>
        <taxon>Dikarya</taxon>
        <taxon>Ascomycota</taxon>
        <taxon>Saccharomycotina</taxon>
        <taxon>Saccharomycetes</taxon>
        <taxon>Saccharomycetales</taxon>
        <taxon>Saccharomycetaceae</taxon>
        <taxon>Huiozyma</taxon>
    </lineage>
</organism>
<dbReference type="EMBL" id="HE978319">
    <property type="protein sequence ID" value="CCK70961.1"/>
    <property type="molecule type" value="Genomic_DNA"/>
</dbReference>
<dbReference type="HOGENOM" id="CLU_1180379_0_0_1"/>
<keyword evidence="2" id="KW-1133">Transmembrane helix</keyword>
<evidence type="ECO:0000313" key="3">
    <source>
        <dbReference type="EMBL" id="CCK70961.1"/>
    </source>
</evidence>